<dbReference type="Proteomes" id="UP001386955">
    <property type="component" value="Unassembled WGS sequence"/>
</dbReference>
<protein>
    <submittedName>
        <fullName evidence="1">Uncharacterized protein</fullName>
    </submittedName>
</protein>
<dbReference type="AlphaFoldDB" id="A0AAN9XRC9"/>
<evidence type="ECO:0000313" key="1">
    <source>
        <dbReference type="EMBL" id="KAK7405472.1"/>
    </source>
</evidence>
<sequence length="108" mass="12844">MVKDMFIPKKRNQLSNGLMSVNFDGHVDRERLRHGIDEEGRVAHMLLEKQMHESTLGHLTLGYVVEQEKAEQMRENLHGEMQDNQEYLYTRFVSTEDHHMMRSEEVQM</sequence>
<gene>
    <name evidence="1" type="ORF">VNO78_06804</name>
</gene>
<organism evidence="1 2">
    <name type="scientific">Psophocarpus tetragonolobus</name>
    <name type="common">Winged bean</name>
    <name type="synonym">Dolichos tetragonolobus</name>
    <dbReference type="NCBI Taxonomy" id="3891"/>
    <lineage>
        <taxon>Eukaryota</taxon>
        <taxon>Viridiplantae</taxon>
        <taxon>Streptophyta</taxon>
        <taxon>Embryophyta</taxon>
        <taxon>Tracheophyta</taxon>
        <taxon>Spermatophyta</taxon>
        <taxon>Magnoliopsida</taxon>
        <taxon>eudicotyledons</taxon>
        <taxon>Gunneridae</taxon>
        <taxon>Pentapetalae</taxon>
        <taxon>rosids</taxon>
        <taxon>fabids</taxon>
        <taxon>Fabales</taxon>
        <taxon>Fabaceae</taxon>
        <taxon>Papilionoideae</taxon>
        <taxon>50 kb inversion clade</taxon>
        <taxon>NPAAA clade</taxon>
        <taxon>indigoferoid/millettioid clade</taxon>
        <taxon>Phaseoleae</taxon>
        <taxon>Psophocarpus</taxon>
    </lineage>
</organism>
<comment type="caution">
    <text evidence="1">The sequence shown here is derived from an EMBL/GenBank/DDBJ whole genome shotgun (WGS) entry which is preliminary data.</text>
</comment>
<dbReference type="EMBL" id="JAYMYS010000002">
    <property type="protein sequence ID" value="KAK7405472.1"/>
    <property type="molecule type" value="Genomic_DNA"/>
</dbReference>
<name>A0AAN9XRC9_PSOTE</name>
<reference evidence="1 2" key="1">
    <citation type="submission" date="2024-01" db="EMBL/GenBank/DDBJ databases">
        <title>The genomes of 5 underutilized Papilionoideae crops provide insights into root nodulation and disease resistanc.</title>
        <authorList>
            <person name="Jiang F."/>
        </authorList>
    </citation>
    <scope>NUCLEOTIDE SEQUENCE [LARGE SCALE GENOMIC DNA]</scope>
    <source>
        <strain evidence="1">DUOXIRENSHENG_FW03</strain>
        <tissue evidence="1">Leaves</tissue>
    </source>
</reference>
<accession>A0AAN9XRC9</accession>
<evidence type="ECO:0000313" key="2">
    <source>
        <dbReference type="Proteomes" id="UP001386955"/>
    </source>
</evidence>
<proteinExistence type="predicted"/>
<keyword evidence="2" id="KW-1185">Reference proteome</keyword>